<evidence type="ECO:0000259" key="1">
    <source>
        <dbReference type="Pfam" id="PF03976"/>
    </source>
</evidence>
<dbReference type="InterPro" id="IPR022488">
    <property type="entry name" value="PPK2-related"/>
</dbReference>
<dbReference type="AlphaFoldDB" id="F4CZB2"/>
<dbReference type="Gene3D" id="3.40.50.300">
    <property type="entry name" value="P-loop containing nucleotide triphosphate hydrolases"/>
    <property type="match status" value="1"/>
</dbReference>
<accession>F4CZB2</accession>
<dbReference type="Pfam" id="PF03976">
    <property type="entry name" value="PPK2"/>
    <property type="match status" value="1"/>
</dbReference>
<dbReference type="KEGG" id="pdx:Psed_3457"/>
<dbReference type="EMBL" id="CP002593">
    <property type="protein sequence ID" value="AEA25643.1"/>
    <property type="molecule type" value="Genomic_DNA"/>
</dbReference>
<dbReference type="PANTHER" id="PTHR34383">
    <property type="entry name" value="POLYPHOSPHATE:AMP PHOSPHOTRANSFERASE-RELATED"/>
    <property type="match status" value="1"/>
</dbReference>
<reference evidence="2 3" key="1">
    <citation type="journal article" date="2011" name="J. Bacteriol.">
        <title>Genome sequence of the 1,4-dioxane-degrading Pseudonocardia dioxanivorans strain CB1190.</title>
        <authorList>
            <person name="Sales C.M."/>
            <person name="Mahendra S."/>
            <person name="Grostern A."/>
            <person name="Parales R.E."/>
            <person name="Goodwin L.A."/>
            <person name="Woyke T."/>
            <person name="Nolan M."/>
            <person name="Lapidus A."/>
            <person name="Chertkov O."/>
            <person name="Ovchinnikova G."/>
            <person name="Sczyrba A."/>
            <person name="Alvarez-Cohen L."/>
        </authorList>
    </citation>
    <scope>NUCLEOTIDE SEQUENCE [LARGE SCALE GENOMIC DNA]</scope>
    <source>
        <strain evidence="3">ATCC 55486 / DSM 44775 / JCM 13855 / CB1190</strain>
    </source>
</reference>
<sequence>MVTRVSDLLRAPAGPVDLQDIATNVTPGFTGKGKLDAEAATIRLGPRLALLQEQLYAQGRVGSERSVLLVLQGMDTAGKGATVEHVLSLMNPMGVHYHAFTAPTVEEREHHFLWRIKRRLPPPGIVGAFDRSHYEDVLVARVHRLVPVAQWSSRYDVINRFEAKVSASIRIIKCFLHISADEQRRRLRARLQDPRKRWKYHPHDLDEHAQWADYQAAYADVLERCNTEVAPWYVVPADRKWYRNWAIGEVLVEQLDAMGLAWPPPRGWEPDAECARLSRLAAQRP</sequence>
<feature type="domain" description="Polyphosphate kinase-2-related" evidence="1">
    <location>
        <begin position="37"/>
        <end position="258"/>
    </location>
</feature>
<name>F4CZB2_PSEUX</name>
<dbReference type="OrthoDB" id="9775224at2"/>
<dbReference type="eggNOG" id="COG2326">
    <property type="taxonomic scope" value="Bacteria"/>
</dbReference>
<dbReference type="GO" id="GO:0016776">
    <property type="term" value="F:phosphotransferase activity, phosphate group as acceptor"/>
    <property type="evidence" value="ECO:0007669"/>
    <property type="project" value="InterPro"/>
</dbReference>
<proteinExistence type="predicted"/>
<dbReference type="GO" id="GO:0006797">
    <property type="term" value="P:polyphosphate metabolic process"/>
    <property type="evidence" value="ECO:0007669"/>
    <property type="project" value="InterPro"/>
</dbReference>
<evidence type="ECO:0000313" key="2">
    <source>
        <dbReference type="EMBL" id="AEA25643.1"/>
    </source>
</evidence>
<dbReference type="RefSeq" id="WP_013675563.1">
    <property type="nucleotide sequence ID" value="NC_015312.1"/>
</dbReference>
<gene>
    <name evidence="2" type="ordered locus">Psed_3457</name>
</gene>
<dbReference type="SUPFAM" id="SSF52540">
    <property type="entry name" value="P-loop containing nucleoside triphosphate hydrolases"/>
    <property type="match status" value="1"/>
</dbReference>
<organism evidence="2 3">
    <name type="scientific">Pseudonocardia dioxanivorans (strain ATCC 55486 / DSM 44775 / JCM 13855 / CB1190)</name>
    <dbReference type="NCBI Taxonomy" id="675635"/>
    <lineage>
        <taxon>Bacteria</taxon>
        <taxon>Bacillati</taxon>
        <taxon>Actinomycetota</taxon>
        <taxon>Actinomycetes</taxon>
        <taxon>Pseudonocardiales</taxon>
        <taxon>Pseudonocardiaceae</taxon>
        <taxon>Pseudonocardia</taxon>
    </lineage>
</organism>
<dbReference type="Proteomes" id="UP000007809">
    <property type="component" value="Chromosome"/>
</dbReference>
<evidence type="ECO:0000313" key="3">
    <source>
        <dbReference type="Proteomes" id="UP000007809"/>
    </source>
</evidence>
<dbReference type="STRING" id="675635.Psed_3457"/>
<dbReference type="PANTHER" id="PTHR34383:SF3">
    <property type="entry name" value="POLYPHOSPHATE:AMP PHOSPHOTRANSFERASE"/>
    <property type="match status" value="1"/>
</dbReference>
<dbReference type="NCBIfam" id="TIGR03709">
    <property type="entry name" value="PPK2_rel_1"/>
    <property type="match status" value="1"/>
</dbReference>
<protein>
    <submittedName>
        <fullName evidence="2">Polyphosphate:nucleotide phosphotransferase, PPK2 family</fullName>
    </submittedName>
</protein>
<dbReference type="InterPro" id="IPR027417">
    <property type="entry name" value="P-loop_NTPase"/>
</dbReference>
<keyword evidence="3" id="KW-1185">Reference proteome</keyword>
<dbReference type="InterPro" id="IPR022300">
    <property type="entry name" value="PPK2-rel_1"/>
</dbReference>
<dbReference type="HOGENOM" id="CLU_048699_1_2_11"/>